<accession>A0A3B3SF28</accession>
<feature type="transmembrane region" description="Helical" evidence="7">
    <location>
        <begin position="7"/>
        <end position="26"/>
    </location>
</feature>
<dbReference type="InterPro" id="IPR024810">
    <property type="entry name" value="MAB21L/cGLR"/>
</dbReference>
<dbReference type="AlphaFoldDB" id="A0A3B3SF28"/>
<evidence type="ECO:0000256" key="4">
    <source>
        <dbReference type="ARBA" id="ARBA00022729"/>
    </source>
</evidence>
<name>A0A3B3SF28_9TELE</name>
<dbReference type="Gene3D" id="1.10.1410.40">
    <property type="match status" value="1"/>
</dbReference>
<dbReference type="GeneTree" id="ENSGT01050000244827"/>
<comment type="similarity">
    <text evidence="2">Belongs to the ITPRIP family.</text>
</comment>
<dbReference type="Pfam" id="PF20266">
    <property type="entry name" value="Mab-21_C"/>
    <property type="match status" value="1"/>
</dbReference>
<comment type="subcellular location">
    <subcellularLocation>
        <location evidence="1">Membrane</location>
        <topology evidence="1">Single-pass type I membrane protein</topology>
    </subcellularLocation>
</comment>
<keyword evidence="5 7" id="KW-1133">Transmembrane helix</keyword>
<evidence type="ECO:0000256" key="5">
    <source>
        <dbReference type="ARBA" id="ARBA00022989"/>
    </source>
</evidence>
<evidence type="ECO:0000313" key="10">
    <source>
        <dbReference type="Proteomes" id="UP000261540"/>
    </source>
</evidence>
<keyword evidence="6 7" id="KW-0472">Membrane</keyword>
<feature type="transmembrane region" description="Helical" evidence="7">
    <location>
        <begin position="46"/>
        <end position="64"/>
    </location>
</feature>
<evidence type="ECO:0000256" key="2">
    <source>
        <dbReference type="ARBA" id="ARBA00005554"/>
    </source>
</evidence>
<dbReference type="GO" id="GO:0016020">
    <property type="term" value="C:membrane"/>
    <property type="evidence" value="ECO:0007669"/>
    <property type="project" value="UniProtKB-SubCell"/>
</dbReference>
<keyword evidence="10" id="KW-1185">Reference proteome</keyword>
<reference evidence="9" key="1">
    <citation type="submission" date="2025-08" db="UniProtKB">
        <authorList>
            <consortium name="Ensembl"/>
        </authorList>
    </citation>
    <scope>IDENTIFICATION</scope>
</reference>
<feature type="domain" description="Mab-21-like HhH/H2TH-like" evidence="8">
    <location>
        <begin position="335"/>
        <end position="418"/>
    </location>
</feature>
<evidence type="ECO:0000256" key="7">
    <source>
        <dbReference type="SAM" id="Phobius"/>
    </source>
</evidence>
<evidence type="ECO:0000259" key="8">
    <source>
        <dbReference type="Pfam" id="PF20266"/>
    </source>
</evidence>
<organism evidence="9 10">
    <name type="scientific">Paramormyrops kingsleyae</name>
    <dbReference type="NCBI Taxonomy" id="1676925"/>
    <lineage>
        <taxon>Eukaryota</taxon>
        <taxon>Metazoa</taxon>
        <taxon>Chordata</taxon>
        <taxon>Craniata</taxon>
        <taxon>Vertebrata</taxon>
        <taxon>Euteleostomi</taxon>
        <taxon>Actinopterygii</taxon>
        <taxon>Neopterygii</taxon>
        <taxon>Teleostei</taxon>
        <taxon>Osteoglossocephala</taxon>
        <taxon>Osteoglossomorpha</taxon>
        <taxon>Osteoglossiformes</taxon>
        <taxon>Mormyridae</taxon>
        <taxon>Paramormyrops</taxon>
    </lineage>
</organism>
<dbReference type="InterPro" id="IPR026250">
    <property type="entry name" value="ITPRIP-like"/>
</dbReference>
<proteinExistence type="inferred from homology"/>
<keyword evidence="4" id="KW-0732">Signal</keyword>
<evidence type="ECO:0000256" key="3">
    <source>
        <dbReference type="ARBA" id="ARBA00022692"/>
    </source>
</evidence>
<dbReference type="PRINTS" id="PR02107">
    <property type="entry name" value="INOS145TPRIP"/>
</dbReference>
<dbReference type="Proteomes" id="UP000261540">
    <property type="component" value="Unplaced"/>
</dbReference>
<evidence type="ECO:0000256" key="1">
    <source>
        <dbReference type="ARBA" id="ARBA00004479"/>
    </source>
</evidence>
<dbReference type="STRING" id="1676925.ENSPKIP00000029362"/>
<keyword evidence="3 7" id="KW-0812">Transmembrane</keyword>
<dbReference type="PANTHER" id="PTHR10656:SF9">
    <property type="entry name" value="INOSITOL 1,4,5-TRISPHOSPHATE RECEPTOR-INTERACTING PROTEIN-LIKE 2"/>
    <property type="match status" value="1"/>
</dbReference>
<evidence type="ECO:0000256" key="6">
    <source>
        <dbReference type="ARBA" id="ARBA00023136"/>
    </source>
</evidence>
<dbReference type="SMART" id="SM01265">
    <property type="entry name" value="Mab-21"/>
    <property type="match status" value="1"/>
</dbReference>
<dbReference type="InterPro" id="IPR046906">
    <property type="entry name" value="Mab-21_HhH/H2TH-like"/>
</dbReference>
<dbReference type="Ensembl" id="ENSPKIT00000010159.1">
    <property type="protein sequence ID" value="ENSPKIP00000029362.1"/>
    <property type="gene ID" value="ENSPKIG00000010644.1"/>
</dbReference>
<protein>
    <submittedName>
        <fullName evidence="9">ITPRIP like 2</fullName>
    </submittedName>
</protein>
<sequence length="505" mass="57257">MTVYTLNLRVFWPLVTFLLTGLLLLLHRSLHRGPDSSPADCPDKALGPLLLALFALGFILRYFFKYCFSRRRRNKRVFRELPEVTCRVAPCRKEQLESYYERHVRLSPHVLGHGKAHVTKLVSELVRAGRTEKPPEASFAFRGDFVQIGSCYEEHKVSRPDCFDILVPLHLPRGLKVALVTLSCREGGMLPLCSLETPRASAWLREHRAFAGSFLRLSGTGGAYRLSPGAVLHWFYLAIQRCLAAVRQPFEWHCSLGLSLCNSRVMLRLTPLSDYVCCHICMGVRLIPAVPLADGSYLVGSVCGPQQGELWTPYFPRQEQRLLGWLRSRLPARSCHLKCLQMIKALRDLGGQALDSHGGGEWREVLSSYALKTAWLRLLLTVPPEAWRDHCFLDRLEDLLQNLKESLRQRELRHMFLGGDTELLPSFLTLPKMFRDSAPSNLLKPCCFCDNEAAYAARLGLAGGRLVRKPHFLSGGRENVQIFSRDQPRLEQGRDISISRTGHFS</sequence>
<dbReference type="Gene3D" id="3.30.460.90">
    <property type="match status" value="1"/>
</dbReference>
<reference evidence="9" key="2">
    <citation type="submission" date="2025-09" db="UniProtKB">
        <authorList>
            <consortium name="Ensembl"/>
        </authorList>
    </citation>
    <scope>IDENTIFICATION</scope>
</reference>
<dbReference type="PANTHER" id="PTHR10656">
    <property type="entry name" value="CELL FATE DETERMINING PROTEIN MAB21-RELATED"/>
    <property type="match status" value="1"/>
</dbReference>
<evidence type="ECO:0000313" key="9">
    <source>
        <dbReference type="Ensembl" id="ENSPKIP00000029362.1"/>
    </source>
</evidence>